<evidence type="ECO:0000256" key="3">
    <source>
        <dbReference type="ARBA" id="ARBA00021563"/>
    </source>
</evidence>
<name>A0ABV2CLY0_9RHOO</name>
<comment type="caution">
    <text evidence="11">The sequence shown here is derived from an EMBL/GenBank/DDBJ whole genome shotgun (WGS) entry which is preliminary data.</text>
</comment>
<keyword evidence="7" id="KW-0812">Transmembrane</keyword>
<evidence type="ECO:0000313" key="12">
    <source>
        <dbReference type="Proteomes" id="UP001548590"/>
    </source>
</evidence>
<evidence type="ECO:0000256" key="9">
    <source>
        <dbReference type="ARBA" id="ARBA00023136"/>
    </source>
</evidence>
<keyword evidence="8" id="KW-0653">Protein transport</keyword>
<comment type="subcellular location">
    <subcellularLocation>
        <location evidence="1">Cell inner membrane</location>
    </subcellularLocation>
</comment>
<keyword evidence="4" id="KW-0813">Transport</keyword>
<dbReference type="Proteomes" id="UP001548590">
    <property type="component" value="Unassembled WGS sequence"/>
</dbReference>
<evidence type="ECO:0000256" key="4">
    <source>
        <dbReference type="ARBA" id="ARBA00022448"/>
    </source>
</evidence>
<evidence type="ECO:0000256" key="2">
    <source>
        <dbReference type="ARBA" id="ARBA00007208"/>
    </source>
</evidence>
<sequence>MSRTTRWTLLAALAALVFLLCNFPATLVARVLPGPLALAGVEGSIWHGKATALGLNGLVVQEKLAWKFEPLSLFKGRIAWQLDSEHAGQPGHLRAVLGLQGAALENLRVTLPIEPLTLFDPMVTAIRLRGDILLESARLANHEPIQITGSLQRVGSAMAGELTALGSYRYVASTDAQGNASMEMSTLNGPLLIQGTGAFDPKARKGKASLRLKPEADLPGLSPVLATLPRDGDTYLLEFPR</sequence>
<keyword evidence="5" id="KW-1003">Cell membrane</keyword>
<evidence type="ECO:0000256" key="8">
    <source>
        <dbReference type="ARBA" id="ARBA00022927"/>
    </source>
</evidence>
<proteinExistence type="inferred from homology"/>
<comment type="similarity">
    <text evidence="2">Belongs to the GSP N family.</text>
</comment>
<dbReference type="RefSeq" id="WP_345923894.1">
    <property type="nucleotide sequence ID" value="NZ_JBDIVF010000001.1"/>
</dbReference>
<reference evidence="11 12" key="1">
    <citation type="submission" date="2024-07" db="EMBL/GenBank/DDBJ databases">
        <title>Uliginosibacterium paludis KCTC:42655.</title>
        <authorList>
            <person name="Kim M.K."/>
        </authorList>
    </citation>
    <scope>NUCLEOTIDE SEQUENCE [LARGE SCALE GENOMIC DNA]</scope>
    <source>
        <strain evidence="11 12">KCTC 42655</strain>
    </source>
</reference>
<keyword evidence="9" id="KW-0472">Membrane</keyword>
<dbReference type="Pfam" id="PF01203">
    <property type="entry name" value="T2SSN"/>
    <property type="match status" value="1"/>
</dbReference>
<evidence type="ECO:0000256" key="7">
    <source>
        <dbReference type="ARBA" id="ARBA00022692"/>
    </source>
</evidence>
<keyword evidence="6" id="KW-0997">Cell inner membrane</keyword>
<evidence type="ECO:0000256" key="10">
    <source>
        <dbReference type="ARBA" id="ARBA00030772"/>
    </source>
</evidence>
<dbReference type="EMBL" id="JBEWLZ010000002">
    <property type="protein sequence ID" value="MET1488899.1"/>
    <property type="molecule type" value="Genomic_DNA"/>
</dbReference>
<evidence type="ECO:0000256" key="1">
    <source>
        <dbReference type="ARBA" id="ARBA00004533"/>
    </source>
</evidence>
<gene>
    <name evidence="11" type="primary">gspN</name>
    <name evidence="11" type="ORF">ABVT11_03605</name>
</gene>
<keyword evidence="12" id="KW-1185">Reference proteome</keyword>
<evidence type="ECO:0000256" key="5">
    <source>
        <dbReference type="ARBA" id="ARBA00022475"/>
    </source>
</evidence>
<dbReference type="InterPro" id="IPR022792">
    <property type="entry name" value="T2SS_protein-GspN"/>
</dbReference>
<protein>
    <recommendedName>
        <fullName evidence="3">Type II secretion system protein N</fullName>
    </recommendedName>
    <alternativeName>
        <fullName evidence="10">General secretion pathway protein N</fullName>
    </alternativeName>
</protein>
<accession>A0ABV2CLY0</accession>
<organism evidence="11 12">
    <name type="scientific">Uliginosibacterium paludis</name>
    <dbReference type="NCBI Taxonomy" id="1615952"/>
    <lineage>
        <taxon>Bacteria</taxon>
        <taxon>Pseudomonadati</taxon>
        <taxon>Pseudomonadota</taxon>
        <taxon>Betaproteobacteria</taxon>
        <taxon>Rhodocyclales</taxon>
        <taxon>Zoogloeaceae</taxon>
        <taxon>Uliginosibacterium</taxon>
    </lineage>
</organism>
<evidence type="ECO:0000256" key="6">
    <source>
        <dbReference type="ARBA" id="ARBA00022519"/>
    </source>
</evidence>
<evidence type="ECO:0000313" key="11">
    <source>
        <dbReference type="EMBL" id="MET1488899.1"/>
    </source>
</evidence>